<feature type="region of interest" description="Disordered" evidence="1">
    <location>
        <begin position="27"/>
        <end position="64"/>
    </location>
</feature>
<protein>
    <submittedName>
        <fullName evidence="4">Uncharacterized protein</fullName>
    </submittedName>
</protein>
<keyword evidence="3" id="KW-0732">Signal</keyword>
<proteinExistence type="predicted"/>
<accession>A0A0K2T034</accession>
<feature type="transmembrane region" description="Helical" evidence="2">
    <location>
        <begin position="85"/>
        <end position="109"/>
    </location>
</feature>
<evidence type="ECO:0000313" key="4">
    <source>
        <dbReference type="EMBL" id="CDW19384.1"/>
    </source>
</evidence>
<keyword evidence="2" id="KW-0472">Membrane</keyword>
<evidence type="ECO:0000256" key="2">
    <source>
        <dbReference type="SAM" id="Phobius"/>
    </source>
</evidence>
<name>A0A0K2T034_LEPSM</name>
<evidence type="ECO:0000256" key="1">
    <source>
        <dbReference type="SAM" id="MobiDB-lite"/>
    </source>
</evidence>
<dbReference type="EMBL" id="HACA01002023">
    <property type="protein sequence ID" value="CDW19384.1"/>
    <property type="molecule type" value="Transcribed_RNA"/>
</dbReference>
<feature type="compositionally biased region" description="Low complexity" evidence="1">
    <location>
        <begin position="27"/>
        <end position="45"/>
    </location>
</feature>
<keyword evidence="2" id="KW-1133">Transmembrane helix</keyword>
<evidence type="ECO:0000256" key="3">
    <source>
        <dbReference type="SAM" id="SignalP"/>
    </source>
</evidence>
<feature type="chain" id="PRO_5005487305" evidence="3">
    <location>
        <begin position="28"/>
        <end position="126"/>
    </location>
</feature>
<keyword evidence="2" id="KW-0812">Transmembrane</keyword>
<feature type="signal peptide" evidence="3">
    <location>
        <begin position="1"/>
        <end position="27"/>
    </location>
</feature>
<organism evidence="4">
    <name type="scientific">Lepeophtheirus salmonis</name>
    <name type="common">Salmon louse</name>
    <name type="synonym">Caligus salmonis</name>
    <dbReference type="NCBI Taxonomy" id="72036"/>
    <lineage>
        <taxon>Eukaryota</taxon>
        <taxon>Metazoa</taxon>
        <taxon>Ecdysozoa</taxon>
        <taxon>Arthropoda</taxon>
        <taxon>Crustacea</taxon>
        <taxon>Multicrustacea</taxon>
        <taxon>Hexanauplia</taxon>
        <taxon>Copepoda</taxon>
        <taxon>Siphonostomatoida</taxon>
        <taxon>Caligidae</taxon>
        <taxon>Lepeophtheirus</taxon>
    </lineage>
</organism>
<sequence length="126" mass="13758">MPDLYKLSALITLGFLLEVSHVVQVESQSSSSSSGGTIVKTSSVVRSNHIKERQTPPPRKTILHTPEEDLPLVDDGQWYWLEIKAIIGGVLGFWGGVGSLGTLFLVIVLSQRYCCKKSDDKDEGNG</sequence>
<reference evidence="4" key="1">
    <citation type="submission" date="2014-05" db="EMBL/GenBank/DDBJ databases">
        <authorList>
            <person name="Chronopoulou M."/>
        </authorList>
    </citation>
    <scope>NUCLEOTIDE SEQUENCE</scope>
    <source>
        <tissue evidence="4">Whole organism</tissue>
    </source>
</reference>
<dbReference type="AlphaFoldDB" id="A0A0K2T034"/>